<dbReference type="InterPro" id="IPR036047">
    <property type="entry name" value="F-box-like_dom_sf"/>
</dbReference>
<feature type="region of interest" description="Disordered" evidence="1">
    <location>
        <begin position="92"/>
        <end position="115"/>
    </location>
</feature>
<feature type="region of interest" description="Disordered" evidence="1">
    <location>
        <begin position="459"/>
        <end position="481"/>
    </location>
</feature>
<dbReference type="PROSITE" id="PS50181">
    <property type="entry name" value="FBOX"/>
    <property type="match status" value="1"/>
</dbReference>
<dbReference type="SUPFAM" id="SSF81383">
    <property type="entry name" value="F-box domain"/>
    <property type="match status" value="1"/>
</dbReference>
<feature type="compositionally biased region" description="Basic residues" evidence="1">
    <location>
        <begin position="348"/>
        <end position="358"/>
    </location>
</feature>
<feature type="compositionally biased region" description="Low complexity" evidence="1">
    <location>
        <begin position="96"/>
        <end position="115"/>
    </location>
</feature>
<feature type="compositionally biased region" description="Polar residues" evidence="1">
    <location>
        <begin position="127"/>
        <end position="139"/>
    </location>
</feature>
<dbReference type="EMBL" id="LGRX02035579">
    <property type="protein sequence ID" value="KAK3234004.1"/>
    <property type="molecule type" value="Genomic_DNA"/>
</dbReference>
<feature type="compositionally biased region" description="Acidic residues" evidence="1">
    <location>
        <begin position="468"/>
        <end position="481"/>
    </location>
</feature>
<evidence type="ECO:0000256" key="1">
    <source>
        <dbReference type="SAM" id="MobiDB-lite"/>
    </source>
</evidence>
<dbReference type="Pfam" id="PF12014">
    <property type="entry name" value="Cyclin_D1_bind"/>
    <property type="match status" value="1"/>
</dbReference>
<dbReference type="InterPro" id="IPR001810">
    <property type="entry name" value="F-box_dom"/>
</dbReference>
<evidence type="ECO:0000313" key="3">
    <source>
        <dbReference type="EMBL" id="KAK3234004.1"/>
    </source>
</evidence>
<evidence type="ECO:0000313" key="4">
    <source>
        <dbReference type="Proteomes" id="UP001190700"/>
    </source>
</evidence>
<protein>
    <recommendedName>
        <fullName evidence="2">F-box domain-containing protein</fullName>
    </recommendedName>
</protein>
<organism evidence="3 4">
    <name type="scientific">Cymbomonas tetramitiformis</name>
    <dbReference type="NCBI Taxonomy" id="36881"/>
    <lineage>
        <taxon>Eukaryota</taxon>
        <taxon>Viridiplantae</taxon>
        <taxon>Chlorophyta</taxon>
        <taxon>Pyramimonadophyceae</taxon>
        <taxon>Pyramimonadales</taxon>
        <taxon>Pyramimonadaceae</taxon>
        <taxon>Cymbomonas</taxon>
    </lineage>
</organism>
<dbReference type="Pfam" id="PF00646">
    <property type="entry name" value="F-box"/>
    <property type="match status" value="1"/>
</dbReference>
<feature type="region of interest" description="Disordered" evidence="1">
    <location>
        <begin position="339"/>
        <end position="368"/>
    </location>
</feature>
<accession>A0AAE0BE40</accession>
<proteinExistence type="predicted"/>
<reference evidence="3 4" key="1">
    <citation type="journal article" date="2015" name="Genome Biol. Evol.">
        <title>Comparative Genomics of a Bacterivorous Green Alga Reveals Evolutionary Causalities and Consequences of Phago-Mixotrophic Mode of Nutrition.</title>
        <authorList>
            <person name="Burns J.A."/>
            <person name="Paasch A."/>
            <person name="Narechania A."/>
            <person name="Kim E."/>
        </authorList>
    </citation>
    <scope>NUCLEOTIDE SEQUENCE [LARGE SCALE GENOMIC DNA]</scope>
    <source>
        <strain evidence="3 4">PLY_AMNH</strain>
    </source>
</reference>
<feature type="region of interest" description="Disordered" evidence="1">
    <location>
        <begin position="127"/>
        <end position="154"/>
    </location>
</feature>
<sequence>MEEDVESLALVLLPLDLLAKILLETSPKDICNFGKVSKRSRLIASNDFLIWDPLCHKFFGKRTCIYQWFRHQSDQSQSLALLALHSVPTSAPGSIPKSSPAGNSSPSFSATPATPVTLPRMQSASMTSASIGMGSSTPPGRTKSGPACGSRRNLSTPMLIGQLRQELGTRSRSNSELADDNDLESFRDLYCLLRRVEGLIGVWKAVGEGPKGGVYVVRWAGHAVLLTELSGNRRGTRLCGVVRALWGGSSTSLLPTVLGPDSVAIRHGSPEGLPHFRGMAASEAAEAAATGGAADLAALQGAASPSRRPSFARSAPASFSSSPPGSFGHEFVRFLSGQVEQAASPQRRSSRSKRKARAKNPGEGGTHLGATTLLKRLNARRRCSETPLAGIWWGVYGNHGVQLIEVSYPNKGTITATKLTGDAHVPAEECVWIARLATEQVPSDDDAVRIDSYDSLDVRAQADGSGSQEDEEDEEERDLEDVFSRQNGSNILDRFLESIGSSDMRVKQFNSPVGRGKVARCYEGNGTVAEQGFSNVELVEGQLLEYESGAIGFAFLHLEVVVLYNRVEGLPGLS</sequence>
<evidence type="ECO:0000259" key="2">
    <source>
        <dbReference type="PROSITE" id="PS50181"/>
    </source>
</evidence>
<gene>
    <name evidence="3" type="ORF">CYMTET_55733</name>
</gene>
<keyword evidence="4" id="KW-1185">Reference proteome</keyword>
<feature type="domain" description="F-box" evidence="2">
    <location>
        <begin position="7"/>
        <end position="54"/>
    </location>
</feature>
<name>A0AAE0BE40_9CHLO</name>
<dbReference type="AlphaFoldDB" id="A0AAE0BE40"/>
<dbReference type="Gene3D" id="1.20.1280.50">
    <property type="match status" value="1"/>
</dbReference>
<dbReference type="Proteomes" id="UP001190700">
    <property type="component" value="Unassembled WGS sequence"/>
</dbReference>
<comment type="caution">
    <text evidence="3">The sequence shown here is derived from an EMBL/GenBank/DDBJ whole genome shotgun (WGS) entry which is preliminary data.</text>
</comment>